<dbReference type="EMBL" id="MT663535">
    <property type="protein sequence ID" value="QOI90307.1"/>
    <property type="molecule type" value="Genomic_DNA"/>
</dbReference>
<evidence type="ECO:0000256" key="1">
    <source>
        <dbReference type="SAM" id="MobiDB-lite"/>
    </source>
</evidence>
<sequence length="508" mass="56535">MGNHTSSTYVNNETGRASVGTLTRPNNFTPVSTVEGMQSSIQNILDFHTKLRSVYEKIHFKIGSLKFQIGKDNVINELARSTYTQQPSLINTNKNTKKEESAAFIENKEFVKLLFNLGIFKIHIFNNDLFEVVEHMNFNVVHKQYTNNLNTLLKITPVKASFSTNTVDEDTIKQQFVKNLLTINNITARIIFYKYCIVFNNYLMHLYTIYAQSQFEIFKANANKSKKQNEFIVVQRELDDILKQTNPTYGVGLEKALNKLNDATNKVSGGANTNATTKIVSGVQNVKSLLKSSFDEFVASNESTGKFFNIVNEIIEAKIKKTQQQLLSTQNNTVINENIFTALKDLEKKIHNNSITPNNDNIDNMINQVTDDNEEKAILKNHLTMVSIKANATKFNQGLGNINSPSPPPNVVTTTNQNAQNANTISNPQKAKTISNPQNAKTISNPQNAKTISNAQKAKTISNPQNVVTISNTISNPQNANTISNPQNVVTKPPSGGSSNIVKRTTIG</sequence>
<feature type="region of interest" description="Disordered" evidence="1">
    <location>
        <begin position="478"/>
        <end position="508"/>
    </location>
</feature>
<accession>A0A7M3UNN6</accession>
<organism evidence="2">
    <name type="scientific">Pyramimonas orientalis virus</name>
    <name type="common">PoV01</name>
    <dbReference type="NCBI Taxonomy" id="455367"/>
    <lineage>
        <taxon>Viruses</taxon>
        <taxon>Varidnaviria</taxon>
        <taxon>Bamfordvirae</taxon>
        <taxon>Nucleocytoviricota</taxon>
        <taxon>Megaviricetes</taxon>
        <taxon>Imitervirales</taxon>
        <taxon>Allomimiviridae</taxon>
        <taxon>Heliosvirus</taxon>
        <taxon>Heliosvirus raunefjordenense</taxon>
    </lineage>
</organism>
<proteinExistence type="predicted"/>
<gene>
    <name evidence="2" type="ORF">HWQ62_00170</name>
</gene>
<feature type="region of interest" description="Disordered" evidence="1">
    <location>
        <begin position="1"/>
        <end position="24"/>
    </location>
</feature>
<organismHost>
    <name type="scientific">Pyramimonas plurioculata</name>
    <dbReference type="NCBI Taxonomy" id="36893"/>
</organismHost>
<protein>
    <submittedName>
        <fullName evidence="2">Uncharacterized protein</fullName>
    </submittedName>
</protein>
<name>A0A7M3UNN6_POV01</name>
<evidence type="ECO:0000313" key="2">
    <source>
        <dbReference type="EMBL" id="QOI90307.1"/>
    </source>
</evidence>
<reference evidence="2" key="1">
    <citation type="submission" date="2020-06" db="EMBL/GenBank/DDBJ databases">
        <title>Lateral gene transfer of anion-conducting channel rhodopsins between green algae and giant viruses.</title>
        <authorList>
            <person name="Rozenberg A."/>
            <person name="Oppermann J."/>
            <person name="Wietek J."/>
            <person name="Fernandez Lahore R.G."/>
            <person name="Sandaa R.-A."/>
            <person name="Bratbak G."/>
            <person name="Hegemann P."/>
            <person name="Beja O."/>
        </authorList>
    </citation>
    <scope>NUCLEOTIDE SEQUENCE</scope>
    <source>
        <strain evidence="2">01B</strain>
    </source>
</reference>